<reference evidence="2" key="1">
    <citation type="submission" date="2022-05" db="EMBL/GenBank/DDBJ databases">
        <title>The Musa troglodytarum L. genome provides insights into the mechanism of non-climacteric behaviour and enrichment of carotenoids.</title>
        <authorList>
            <person name="Wang J."/>
        </authorList>
    </citation>
    <scope>NUCLEOTIDE SEQUENCE</scope>
    <source>
        <tissue evidence="2">Leaf</tissue>
    </source>
</reference>
<organism evidence="2 3">
    <name type="scientific">Musa troglodytarum</name>
    <name type="common">fe'i banana</name>
    <dbReference type="NCBI Taxonomy" id="320322"/>
    <lineage>
        <taxon>Eukaryota</taxon>
        <taxon>Viridiplantae</taxon>
        <taxon>Streptophyta</taxon>
        <taxon>Embryophyta</taxon>
        <taxon>Tracheophyta</taxon>
        <taxon>Spermatophyta</taxon>
        <taxon>Magnoliopsida</taxon>
        <taxon>Liliopsida</taxon>
        <taxon>Zingiberales</taxon>
        <taxon>Musaceae</taxon>
        <taxon>Musa</taxon>
    </lineage>
</organism>
<keyword evidence="3" id="KW-1185">Reference proteome</keyword>
<dbReference type="EMBL" id="CP097503">
    <property type="protein sequence ID" value="URD78218.1"/>
    <property type="molecule type" value="Genomic_DNA"/>
</dbReference>
<feature type="region of interest" description="Disordered" evidence="1">
    <location>
        <begin position="81"/>
        <end position="100"/>
    </location>
</feature>
<gene>
    <name evidence="2" type="ORF">MUK42_02601</name>
</gene>
<dbReference type="AlphaFoldDB" id="A0A9E7EJL1"/>
<protein>
    <submittedName>
        <fullName evidence="2">STYKc</fullName>
    </submittedName>
</protein>
<dbReference type="Proteomes" id="UP001055439">
    <property type="component" value="Chromosome 10"/>
</dbReference>
<name>A0A9E7EJL1_9LILI</name>
<sequence length="100" mass="10986">MNPPAENKRTKREAALDRSPASVPCSSVCLPLPPFCFLAVAPPLEMGQRSFASALTSSFVVTTLRRRRHLGGLRRRSSIKRIYGSTPAGQKDLPYRSTVT</sequence>
<evidence type="ECO:0000313" key="3">
    <source>
        <dbReference type="Proteomes" id="UP001055439"/>
    </source>
</evidence>
<evidence type="ECO:0000256" key="1">
    <source>
        <dbReference type="SAM" id="MobiDB-lite"/>
    </source>
</evidence>
<feature type="compositionally biased region" description="Basic and acidic residues" evidence="1">
    <location>
        <begin position="1"/>
        <end position="16"/>
    </location>
</feature>
<evidence type="ECO:0000313" key="2">
    <source>
        <dbReference type="EMBL" id="URD78218.1"/>
    </source>
</evidence>
<accession>A0A9E7EJL1</accession>
<dbReference type="OrthoDB" id="4062651at2759"/>
<proteinExistence type="predicted"/>
<feature type="region of interest" description="Disordered" evidence="1">
    <location>
        <begin position="1"/>
        <end position="23"/>
    </location>
</feature>